<organism evidence="4 5">
    <name type="scientific">Nakamurella aerolata</name>
    <dbReference type="NCBI Taxonomy" id="1656892"/>
    <lineage>
        <taxon>Bacteria</taxon>
        <taxon>Bacillati</taxon>
        <taxon>Actinomycetota</taxon>
        <taxon>Actinomycetes</taxon>
        <taxon>Nakamurellales</taxon>
        <taxon>Nakamurellaceae</taxon>
        <taxon>Nakamurella</taxon>
    </lineage>
</organism>
<dbReference type="GO" id="GO:0009294">
    <property type="term" value="P:DNA-mediated transformation"/>
    <property type="evidence" value="ECO:0007669"/>
    <property type="project" value="InterPro"/>
</dbReference>
<dbReference type="NCBIfam" id="TIGR00732">
    <property type="entry name" value="dprA"/>
    <property type="match status" value="1"/>
</dbReference>
<dbReference type="InterPro" id="IPR003488">
    <property type="entry name" value="DprA"/>
</dbReference>
<dbReference type="Pfam" id="PF17782">
    <property type="entry name" value="WHD_DprA"/>
    <property type="match status" value="1"/>
</dbReference>
<dbReference type="PANTHER" id="PTHR43022">
    <property type="entry name" value="PROTEIN SMF"/>
    <property type="match status" value="1"/>
</dbReference>
<dbReference type="InterPro" id="IPR041614">
    <property type="entry name" value="DprA_WH"/>
</dbReference>
<reference evidence="4 5" key="1">
    <citation type="submission" date="2020-05" db="EMBL/GenBank/DDBJ databases">
        <title>Nakamurella sp. DB0629 isolated from air conditioner.</title>
        <authorList>
            <person name="Kim D.H."/>
            <person name="Kim D.-U."/>
        </authorList>
    </citation>
    <scope>NUCLEOTIDE SEQUENCE [LARGE SCALE GENOMIC DNA]</scope>
    <source>
        <strain evidence="4 5">DB0629</strain>
    </source>
</reference>
<dbReference type="SUPFAM" id="SSF102405">
    <property type="entry name" value="MCP/YpsA-like"/>
    <property type="match status" value="1"/>
</dbReference>
<dbReference type="EMBL" id="JABEND010000001">
    <property type="protein sequence ID" value="NNG34580.1"/>
    <property type="molecule type" value="Genomic_DNA"/>
</dbReference>
<dbReference type="Pfam" id="PF02481">
    <property type="entry name" value="DNA_processg_A"/>
    <property type="match status" value="1"/>
</dbReference>
<evidence type="ECO:0000313" key="5">
    <source>
        <dbReference type="Proteomes" id="UP000562984"/>
    </source>
</evidence>
<evidence type="ECO:0000259" key="2">
    <source>
        <dbReference type="Pfam" id="PF02481"/>
    </source>
</evidence>
<dbReference type="Gene3D" id="3.40.50.450">
    <property type="match status" value="1"/>
</dbReference>
<name>A0A849A7W6_9ACTN</name>
<feature type="domain" description="Smf/DprA SLOG" evidence="2">
    <location>
        <begin position="53"/>
        <end position="273"/>
    </location>
</feature>
<dbReference type="AlphaFoldDB" id="A0A849A7W6"/>
<comment type="similarity">
    <text evidence="1">Belongs to the DprA/Smf family.</text>
</comment>
<keyword evidence="5" id="KW-1185">Reference proteome</keyword>
<sequence length="351" mass="36770">MGPVGAWDRIRRRQVDSAVRRSTTARVADLTPERLQHRALADLRAATAAGARLVIPEDDEWPAASLAALNQTGDADKPEPLGLYLRGAPLPVDEQGSVTIVGSRSCTPYGRRVAGEFAAELAEAGFRVVSGAAFGIDVAAHRAAMVAASPASTVAVLACGIDRAYPLSHQNLLDEIATGGGTVLSEYPPGTTPARHRFLIRNRLIAALGAVIVVVEAGRRSGTLSTANEASQLGRRVMAVPGPVTSAMSLGCHELLRNKDNRLAATAADVLLELGCAHLGAEQPPPPVRPTDGLDPTAAALYDALPARGRRTTWQLCQDAGIDPDAALGALAELELVGLARREGGEWHRQA</sequence>
<dbReference type="InterPro" id="IPR057666">
    <property type="entry name" value="DrpA_SLOG"/>
</dbReference>
<dbReference type="PANTHER" id="PTHR43022:SF1">
    <property type="entry name" value="PROTEIN SMF"/>
    <property type="match status" value="1"/>
</dbReference>
<dbReference type="Proteomes" id="UP000562984">
    <property type="component" value="Unassembled WGS sequence"/>
</dbReference>
<evidence type="ECO:0000259" key="3">
    <source>
        <dbReference type="Pfam" id="PF17782"/>
    </source>
</evidence>
<comment type="caution">
    <text evidence="4">The sequence shown here is derived from an EMBL/GenBank/DDBJ whole genome shotgun (WGS) entry which is preliminary data.</text>
</comment>
<feature type="domain" description="DprA winged helix" evidence="3">
    <location>
        <begin position="285"/>
        <end position="345"/>
    </location>
</feature>
<evidence type="ECO:0000256" key="1">
    <source>
        <dbReference type="ARBA" id="ARBA00006525"/>
    </source>
</evidence>
<evidence type="ECO:0000313" key="4">
    <source>
        <dbReference type="EMBL" id="NNG34580.1"/>
    </source>
</evidence>
<proteinExistence type="inferred from homology"/>
<gene>
    <name evidence="4" type="primary">dprA</name>
    <name evidence="4" type="ORF">HKD39_02360</name>
</gene>
<protein>
    <submittedName>
        <fullName evidence="4">DNA-protecting protein DprA</fullName>
    </submittedName>
</protein>
<accession>A0A849A7W6</accession>